<name>A0A0M0JQC3_9EUKA</name>
<protein>
    <recommendedName>
        <fullName evidence="3">PARP catalytic domain-containing protein</fullName>
    </recommendedName>
</protein>
<reference evidence="2" key="1">
    <citation type="journal article" date="2015" name="PLoS Genet.">
        <title>Genome Sequence and Transcriptome Analyses of Chrysochromulina tobin: Metabolic Tools for Enhanced Algal Fitness in the Prominent Order Prymnesiales (Haptophyceae).</title>
        <authorList>
            <person name="Hovde B.T."/>
            <person name="Deodato C.R."/>
            <person name="Hunsperger H.M."/>
            <person name="Ryken S.A."/>
            <person name="Yost W."/>
            <person name="Jha R.K."/>
            <person name="Patterson J."/>
            <person name="Monnat R.J. Jr."/>
            <person name="Barlow S.B."/>
            <person name="Starkenburg S.R."/>
            <person name="Cattolico R.A."/>
        </authorList>
    </citation>
    <scope>NUCLEOTIDE SEQUENCE</scope>
    <source>
        <strain evidence="2">CCMP291</strain>
    </source>
</reference>
<keyword evidence="2" id="KW-1185">Reference proteome</keyword>
<dbReference type="Proteomes" id="UP000037460">
    <property type="component" value="Unassembled WGS sequence"/>
</dbReference>
<proteinExistence type="predicted"/>
<evidence type="ECO:0000313" key="1">
    <source>
        <dbReference type="EMBL" id="KOO28806.1"/>
    </source>
</evidence>
<accession>A0A0M0JQC3</accession>
<gene>
    <name evidence="1" type="ORF">Ctob_009102</name>
</gene>
<comment type="caution">
    <text evidence="1">The sequence shown here is derived from an EMBL/GenBank/DDBJ whole genome shotgun (WGS) entry which is preliminary data.</text>
</comment>
<dbReference type="EMBL" id="JWZX01002512">
    <property type="protein sequence ID" value="KOO28806.1"/>
    <property type="molecule type" value="Genomic_DNA"/>
</dbReference>
<dbReference type="OrthoDB" id="448495at2759"/>
<sequence length="104" mass="10859">MKPGSGGLAGGGIYFATTPELTAHKAHKKGVILEATVALGRIHTLEAAGDPTMTLQKLNSLGYNSVCIARAVSSGHEYVVYDPKQVSAIQYAPSHAPVQAVWSV</sequence>
<dbReference type="Gene3D" id="3.90.228.10">
    <property type="match status" value="1"/>
</dbReference>
<evidence type="ECO:0008006" key="3">
    <source>
        <dbReference type="Google" id="ProtNLM"/>
    </source>
</evidence>
<organism evidence="1 2">
    <name type="scientific">Chrysochromulina tobinii</name>
    <dbReference type="NCBI Taxonomy" id="1460289"/>
    <lineage>
        <taxon>Eukaryota</taxon>
        <taxon>Haptista</taxon>
        <taxon>Haptophyta</taxon>
        <taxon>Prymnesiophyceae</taxon>
        <taxon>Prymnesiales</taxon>
        <taxon>Chrysochromulinaceae</taxon>
        <taxon>Chrysochromulina</taxon>
    </lineage>
</organism>
<dbReference type="AlphaFoldDB" id="A0A0M0JQC3"/>
<evidence type="ECO:0000313" key="2">
    <source>
        <dbReference type="Proteomes" id="UP000037460"/>
    </source>
</evidence>
<dbReference type="SUPFAM" id="SSF56399">
    <property type="entry name" value="ADP-ribosylation"/>
    <property type="match status" value="1"/>
</dbReference>